<evidence type="ECO:0000313" key="4">
    <source>
        <dbReference type="EMBL" id="ATW62884.1"/>
    </source>
</evidence>
<organism evidence="4 5">
    <name type="scientific">Corynebacterium phage phi673</name>
    <dbReference type="NCBI Taxonomy" id="2052821"/>
    <lineage>
        <taxon>Viruses</taxon>
        <taxon>Duplodnaviria</taxon>
        <taxon>Heunggongvirae</taxon>
        <taxon>Uroviricota</taxon>
        <taxon>Caudoviricetes</taxon>
        <taxon>Ikedavirus</taxon>
        <taxon>Ikedavirus phi673</taxon>
    </lineage>
</organism>
<evidence type="ECO:0000256" key="1">
    <source>
        <dbReference type="ARBA" id="ARBA00022529"/>
    </source>
</evidence>
<dbReference type="Proteomes" id="UP000241893">
    <property type="component" value="Segment"/>
</dbReference>
<dbReference type="InterPro" id="IPR016047">
    <property type="entry name" value="M23ase_b-sheet_dom"/>
</dbReference>
<dbReference type="CDD" id="cd12797">
    <property type="entry name" value="M23_peptidase"/>
    <property type="match status" value="1"/>
</dbReference>
<keyword evidence="2" id="KW-0081">Bacteriolytic enzyme</keyword>
<dbReference type="PANTHER" id="PTHR21666">
    <property type="entry name" value="PEPTIDASE-RELATED"/>
    <property type="match status" value="1"/>
</dbReference>
<dbReference type="Pfam" id="PF01551">
    <property type="entry name" value="Peptidase_M23"/>
    <property type="match status" value="1"/>
</dbReference>
<dbReference type="PANTHER" id="PTHR21666:SF270">
    <property type="entry name" value="MUREIN HYDROLASE ACTIVATOR ENVC"/>
    <property type="match status" value="1"/>
</dbReference>
<dbReference type="SUPFAM" id="SSF51261">
    <property type="entry name" value="Duplicated hybrid motif"/>
    <property type="match status" value="1"/>
</dbReference>
<reference evidence="4 5" key="1">
    <citation type="submission" date="2017-10" db="EMBL/GenBank/DDBJ databases">
        <title>Complete nucleotide sequences and annotations of phi673 and phi674, two new lytic phages of Corynebacterium glutamicum ATCC 13032.</title>
        <authorList>
            <person name="Yomantas Y.A.V."/>
            <person name="Abalakina E.G."/>
            <person name="Lobanova J.S."/>
            <person name="Mamontov V.A."/>
            <person name="Stoynova N.V."/>
            <person name="Mashko S.V."/>
        </authorList>
    </citation>
    <scope>NUCLEOTIDE SEQUENCE [LARGE SCALE GENOMIC DNA]</scope>
</reference>
<dbReference type="OrthoDB" id="2438at10239"/>
<dbReference type="EMBL" id="MG324353">
    <property type="protein sequence ID" value="ATW62884.1"/>
    <property type="molecule type" value="Genomic_DNA"/>
</dbReference>
<gene>
    <name evidence="4" type="ORF">phi673_gp22</name>
</gene>
<sequence>MATMPVDKGFYVTSPYAERWGTFHWGTDFGLDGGSGGHPIYAVKYGTVTAAGPASGFGQWINLDHPGTNGGGLSVYGHIIPEVRVGQVVVEGQRIGYINPNSATNGGVAPHLHFEYHRYMWAPPGADRLDPEKTVLAGAHWPGDARSFDVDTLGDLMGWTLTRERYAQLYPSYVKMLDLIGASSINAHAMIGAQLGHESVGLKYQEEIASGSAYEWRADLGNTVAGDGVRFKGHGWIQVTGRGNHLTVSQWAHARGIVPSPTYFVDNPTQLGSDQYCWVGPAWYLTAARSGFMAAADRGELENCTRMINGGLNGIDDRRARYNRALILGERLIPNDGGFLMALSDDEQRELLDKTRRIHHELTHEFQSLYTDKDGNRSTWRGTMMGYLLQLDRKVENVHQFLLPEVLTTIQVLVKKDKTKGDNDNE</sequence>
<dbReference type="InterPro" id="IPR023346">
    <property type="entry name" value="Lysozyme-like_dom_sf"/>
</dbReference>
<dbReference type="GO" id="GO:0042742">
    <property type="term" value="P:defense response to bacterium"/>
    <property type="evidence" value="ECO:0007669"/>
    <property type="project" value="UniProtKB-KW"/>
</dbReference>
<dbReference type="GO" id="GO:0031640">
    <property type="term" value="P:killing of cells of another organism"/>
    <property type="evidence" value="ECO:0007669"/>
    <property type="project" value="UniProtKB-KW"/>
</dbReference>
<dbReference type="InterPro" id="IPR011055">
    <property type="entry name" value="Dup_hybrid_motif"/>
</dbReference>
<name>A0A2H4PIV9_9CAUD</name>
<keyword evidence="1" id="KW-0929">Antimicrobial</keyword>
<protein>
    <submittedName>
        <fullName evidence="4">Lysin A</fullName>
    </submittedName>
</protein>
<keyword evidence="5" id="KW-1185">Reference proteome</keyword>
<dbReference type="Gene3D" id="2.70.70.10">
    <property type="entry name" value="Glucose Permease (Domain IIA)"/>
    <property type="match status" value="1"/>
</dbReference>
<evidence type="ECO:0000259" key="3">
    <source>
        <dbReference type="Pfam" id="PF01551"/>
    </source>
</evidence>
<dbReference type="SUPFAM" id="SSF53955">
    <property type="entry name" value="Lysozyme-like"/>
    <property type="match status" value="1"/>
</dbReference>
<proteinExistence type="predicted"/>
<dbReference type="InterPro" id="IPR050570">
    <property type="entry name" value="Cell_wall_metabolism_enzyme"/>
</dbReference>
<accession>A0A2H4PIV9</accession>
<evidence type="ECO:0000313" key="5">
    <source>
        <dbReference type="Proteomes" id="UP000241893"/>
    </source>
</evidence>
<feature type="domain" description="M23ase beta-sheet core" evidence="3">
    <location>
        <begin position="23"/>
        <end position="118"/>
    </location>
</feature>
<dbReference type="GO" id="GO:0004222">
    <property type="term" value="F:metalloendopeptidase activity"/>
    <property type="evidence" value="ECO:0007669"/>
    <property type="project" value="TreeGrafter"/>
</dbReference>
<evidence type="ECO:0000256" key="2">
    <source>
        <dbReference type="ARBA" id="ARBA00022638"/>
    </source>
</evidence>
<dbReference type="Gene3D" id="1.10.530.10">
    <property type="match status" value="1"/>
</dbReference>